<dbReference type="PROSITE" id="PS50043">
    <property type="entry name" value="HTH_LUXR_2"/>
    <property type="match status" value="1"/>
</dbReference>
<dbReference type="GO" id="GO:0006355">
    <property type="term" value="P:regulation of DNA-templated transcription"/>
    <property type="evidence" value="ECO:0007669"/>
    <property type="project" value="InterPro"/>
</dbReference>
<dbReference type="Pfam" id="PF00196">
    <property type="entry name" value="GerE"/>
    <property type="match status" value="1"/>
</dbReference>
<dbReference type="Proteomes" id="UP000006637">
    <property type="component" value="Chromosome"/>
</dbReference>
<sequence>MQRVLLVEDHASFRQALALLFDAEPGFEVAGQAGTLKEARRVASGREPRPTLGIIDLNLPDGDGSQLIGELREQNPDFAALVLTASVDRADHARAVEAGAAGVLHKSADVDEILDAARRLAAGEPLMSPQEVAEMIRLAGRSREEERGLRENAARLTPREREVLQALAEGLSNREIAERLHMSVDTERTHMVNILSKLGAHSRLQALVLAARAGVVRLGGDG</sequence>
<dbReference type="GO" id="GO:0000160">
    <property type="term" value="P:phosphorelay signal transduction system"/>
    <property type="evidence" value="ECO:0007669"/>
    <property type="project" value="InterPro"/>
</dbReference>
<dbReference type="SMART" id="SM00421">
    <property type="entry name" value="HTH_LUXR"/>
    <property type="match status" value="1"/>
</dbReference>
<dbReference type="PhylomeDB" id="Q1AZV4"/>
<dbReference type="Gene3D" id="3.40.50.2300">
    <property type="match status" value="1"/>
</dbReference>
<dbReference type="PROSITE" id="PS50110">
    <property type="entry name" value="RESPONSE_REGULATORY"/>
    <property type="match status" value="1"/>
</dbReference>
<proteinExistence type="predicted"/>
<feature type="domain" description="HTH luxR-type" evidence="4">
    <location>
        <begin position="149"/>
        <end position="214"/>
    </location>
</feature>
<accession>Q1AZV4</accession>
<dbReference type="InterPro" id="IPR039420">
    <property type="entry name" value="WalR-like"/>
</dbReference>
<dbReference type="GO" id="GO:0003677">
    <property type="term" value="F:DNA binding"/>
    <property type="evidence" value="ECO:0007669"/>
    <property type="project" value="UniProtKB-KW"/>
</dbReference>
<dbReference type="InterPro" id="IPR001789">
    <property type="entry name" value="Sig_transdc_resp-reg_receiver"/>
</dbReference>
<reference evidence="6 7" key="1">
    <citation type="submission" date="2006-06" db="EMBL/GenBank/DDBJ databases">
        <title>Complete sequence of Rubrobacter xylanophilus DSM 9941.</title>
        <authorList>
            <consortium name="US DOE Joint Genome Institute"/>
            <person name="Copeland A."/>
            <person name="Lucas S."/>
            <person name="Lapidus A."/>
            <person name="Barry K."/>
            <person name="Detter J.C."/>
            <person name="Glavina del Rio T."/>
            <person name="Hammon N."/>
            <person name="Israni S."/>
            <person name="Dalin E."/>
            <person name="Tice H."/>
            <person name="Pitluck S."/>
            <person name="Munk A.C."/>
            <person name="Brettin T."/>
            <person name="Bruce D."/>
            <person name="Han C."/>
            <person name="Tapia R."/>
            <person name="Gilna P."/>
            <person name="Schmutz J."/>
            <person name="Larimer F."/>
            <person name="Land M."/>
            <person name="Hauser L."/>
            <person name="Kyrpides N."/>
            <person name="Lykidis A."/>
            <person name="da Costa M.S."/>
            <person name="Rainey F.A."/>
            <person name="Empadinhas N."/>
            <person name="Jolivet E."/>
            <person name="Battista J.R."/>
            <person name="Richardson P."/>
        </authorList>
    </citation>
    <scope>NUCLEOTIDE SEQUENCE [LARGE SCALE GENOMIC DNA]</scope>
    <source>
        <strain evidence="7">DSM 9941 / NBRC 16129 / PRD-1</strain>
    </source>
</reference>
<dbReference type="InterPro" id="IPR000792">
    <property type="entry name" value="Tscrpt_reg_LuxR_C"/>
</dbReference>
<evidence type="ECO:0000256" key="2">
    <source>
        <dbReference type="ARBA" id="ARBA00023125"/>
    </source>
</evidence>
<dbReference type="PANTHER" id="PTHR43214:SF42">
    <property type="entry name" value="TRANSCRIPTIONAL REGULATORY PROTEIN DESR"/>
    <property type="match status" value="1"/>
</dbReference>
<keyword evidence="7" id="KW-1185">Reference proteome</keyword>
<organism evidence="6 7">
    <name type="scientific">Rubrobacter xylanophilus (strain DSM 9941 / JCM 11954 / NBRC 16129 / PRD-1)</name>
    <dbReference type="NCBI Taxonomy" id="266117"/>
    <lineage>
        <taxon>Bacteria</taxon>
        <taxon>Bacillati</taxon>
        <taxon>Actinomycetota</taxon>
        <taxon>Rubrobacteria</taxon>
        <taxon>Rubrobacterales</taxon>
        <taxon>Rubrobacteraceae</taxon>
        <taxon>Rubrobacter</taxon>
    </lineage>
</organism>
<dbReference type="OrthoDB" id="9808843at2"/>
<dbReference type="STRING" id="266117.Rxyl_0094"/>
<dbReference type="PRINTS" id="PR00038">
    <property type="entry name" value="HTHLUXR"/>
</dbReference>
<name>Q1AZV4_RUBXD</name>
<dbReference type="eggNOG" id="COG2197">
    <property type="taxonomic scope" value="Bacteria"/>
</dbReference>
<evidence type="ECO:0000256" key="3">
    <source>
        <dbReference type="PROSITE-ProRule" id="PRU00169"/>
    </source>
</evidence>
<keyword evidence="2" id="KW-0238">DNA-binding</keyword>
<dbReference type="SUPFAM" id="SSF46894">
    <property type="entry name" value="C-terminal effector domain of the bipartite response regulators"/>
    <property type="match status" value="1"/>
</dbReference>
<dbReference type="InterPro" id="IPR011006">
    <property type="entry name" value="CheY-like_superfamily"/>
</dbReference>
<dbReference type="SMART" id="SM00448">
    <property type="entry name" value="REC"/>
    <property type="match status" value="1"/>
</dbReference>
<dbReference type="CDD" id="cd17535">
    <property type="entry name" value="REC_NarL-like"/>
    <property type="match status" value="1"/>
</dbReference>
<keyword evidence="1 3" id="KW-0597">Phosphoprotein</keyword>
<protein>
    <submittedName>
        <fullName evidence="6">Two component transcriptional regulator, LuxR family</fullName>
    </submittedName>
</protein>
<dbReference type="EMBL" id="CP000386">
    <property type="protein sequence ID" value="ABG03074.1"/>
    <property type="molecule type" value="Genomic_DNA"/>
</dbReference>
<evidence type="ECO:0000256" key="1">
    <source>
        <dbReference type="ARBA" id="ARBA00022553"/>
    </source>
</evidence>
<feature type="domain" description="Response regulatory" evidence="5">
    <location>
        <begin position="3"/>
        <end position="121"/>
    </location>
</feature>
<gene>
    <name evidence="6" type="ordered locus">Rxyl_0094</name>
</gene>
<dbReference type="AlphaFoldDB" id="Q1AZV4"/>
<dbReference type="HOGENOM" id="CLU_000445_90_10_11"/>
<dbReference type="InterPro" id="IPR058245">
    <property type="entry name" value="NreC/VraR/RcsB-like_REC"/>
</dbReference>
<dbReference type="Pfam" id="PF00072">
    <property type="entry name" value="Response_reg"/>
    <property type="match status" value="1"/>
</dbReference>
<feature type="modified residue" description="4-aspartylphosphate" evidence="3">
    <location>
        <position position="56"/>
    </location>
</feature>
<evidence type="ECO:0000313" key="7">
    <source>
        <dbReference type="Proteomes" id="UP000006637"/>
    </source>
</evidence>
<dbReference type="PANTHER" id="PTHR43214">
    <property type="entry name" value="TWO-COMPONENT RESPONSE REGULATOR"/>
    <property type="match status" value="1"/>
</dbReference>
<evidence type="ECO:0000259" key="4">
    <source>
        <dbReference type="PROSITE" id="PS50043"/>
    </source>
</evidence>
<dbReference type="SUPFAM" id="SSF52172">
    <property type="entry name" value="CheY-like"/>
    <property type="match status" value="1"/>
</dbReference>
<evidence type="ECO:0000313" key="6">
    <source>
        <dbReference type="EMBL" id="ABG03074.1"/>
    </source>
</evidence>
<dbReference type="KEGG" id="rxy:Rxyl_0094"/>
<evidence type="ECO:0000259" key="5">
    <source>
        <dbReference type="PROSITE" id="PS50110"/>
    </source>
</evidence>
<dbReference type="InterPro" id="IPR016032">
    <property type="entry name" value="Sig_transdc_resp-reg_C-effctor"/>
</dbReference>
<dbReference type="RefSeq" id="WP_011563092.1">
    <property type="nucleotide sequence ID" value="NC_008148.1"/>
</dbReference>
<dbReference type="CDD" id="cd06170">
    <property type="entry name" value="LuxR_C_like"/>
    <property type="match status" value="1"/>
</dbReference>